<proteinExistence type="predicted"/>
<name>A0AAV2D5M2_9ROSI</name>
<dbReference type="Proteomes" id="UP001497516">
    <property type="component" value="Chromosome 2"/>
</dbReference>
<evidence type="ECO:0000313" key="1">
    <source>
        <dbReference type="EMBL" id="CAL1368019.1"/>
    </source>
</evidence>
<evidence type="ECO:0000313" key="2">
    <source>
        <dbReference type="Proteomes" id="UP001497516"/>
    </source>
</evidence>
<protein>
    <submittedName>
        <fullName evidence="1">Uncharacterized protein</fullName>
    </submittedName>
</protein>
<dbReference type="AlphaFoldDB" id="A0AAV2D5M2"/>
<sequence>MLKMLDLGIKRIELPFLGHRIVVSILPNSRDTGGDILQPQTSKHRAHQIISHDMQLHPVAACYYCNCFLIVSICHVLGVVQQPPDMKRRKGEIASPCTGTEGHSQQALLFQHVKHYGELAVVIVPHIVLHKFCRQPEDRLDFSNAFLIKSKLIM</sequence>
<organism evidence="1 2">
    <name type="scientific">Linum trigynum</name>
    <dbReference type="NCBI Taxonomy" id="586398"/>
    <lineage>
        <taxon>Eukaryota</taxon>
        <taxon>Viridiplantae</taxon>
        <taxon>Streptophyta</taxon>
        <taxon>Embryophyta</taxon>
        <taxon>Tracheophyta</taxon>
        <taxon>Spermatophyta</taxon>
        <taxon>Magnoliopsida</taxon>
        <taxon>eudicotyledons</taxon>
        <taxon>Gunneridae</taxon>
        <taxon>Pentapetalae</taxon>
        <taxon>rosids</taxon>
        <taxon>fabids</taxon>
        <taxon>Malpighiales</taxon>
        <taxon>Linaceae</taxon>
        <taxon>Linum</taxon>
    </lineage>
</organism>
<accession>A0AAV2D5M2</accession>
<reference evidence="1 2" key="1">
    <citation type="submission" date="2024-04" db="EMBL/GenBank/DDBJ databases">
        <authorList>
            <person name="Fracassetti M."/>
        </authorList>
    </citation>
    <scope>NUCLEOTIDE SEQUENCE [LARGE SCALE GENOMIC DNA]</scope>
</reference>
<dbReference type="EMBL" id="OZ034815">
    <property type="protein sequence ID" value="CAL1368019.1"/>
    <property type="molecule type" value="Genomic_DNA"/>
</dbReference>
<gene>
    <name evidence="1" type="ORF">LTRI10_LOCUS11376</name>
</gene>
<keyword evidence="2" id="KW-1185">Reference proteome</keyword>